<gene>
    <name evidence="7" type="ordered locus">LILAB_13035</name>
</gene>
<dbReference type="InterPro" id="IPR055575">
    <property type="entry name" value="DUF7151"/>
</dbReference>
<protein>
    <submittedName>
        <fullName evidence="7">Putative lipoprotein</fullName>
    </submittedName>
</protein>
<keyword evidence="2" id="KW-0134">Cell wall</keyword>
<keyword evidence="4" id="KW-0732">Signal</keyword>
<accession>F8C914</accession>
<reference evidence="7 8" key="1">
    <citation type="journal article" date="2011" name="J. Bacteriol.">
        <title>Genome sequence of the halotolerant marine bacterium Myxococcus fulvus HW-1.</title>
        <authorList>
            <person name="Li Z.F."/>
            <person name="Li X."/>
            <person name="Liu H."/>
            <person name="Liu X."/>
            <person name="Han K."/>
            <person name="Wu Z.H."/>
            <person name="Hu W."/>
            <person name="Li F.F."/>
            <person name="Li Y.Z."/>
        </authorList>
    </citation>
    <scope>NUCLEOTIDE SEQUENCE [LARGE SCALE GENOMIC DNA]</scope>
    <source>
        <strain evidence="8">ATCC BAA-855 / HW-1</strain>
    </source>
</reference>
<dbReference type="InterPro" id="IPR051648">
    <property type="entry name" value="CWI-Assembly_Regulator"/>
</dbReference>
<feature type="domain" description="DUF7151" evidence="6">
    <location>
        <begin position="150"/>
        <end position="181"/>
    </location>
</feature>
<sequence>MRWTWMTVLVLLTGCDGIDLRKLVTQHDARTRVDAESAGENCPLGGRAFLAGLDLNDNGALDDAEVTSTEYVCTTPTPGVLVHMQAVAPGEQCPHGGHVSRAGQDTNGNDVLEDGEVTREVYGCADPAPGGVLHRTQHQPPGGHIPPWLCSWGRTWVEAGTDTNGNGLLDDDEVRAMEHVCIEPARLVVAQAPERAGTACPKGGTRVQAGVDEDGDGSLEGLEVHGTLYVCEALLTLHGDYTVRSASDLAALQHVSRIQGSLRIDDASITELSLPALSVVDHTLRLWNNQLLTQVDLPALRFVGDDFDVSANPALSTLLAGGANHLRLLVGRGVVVSNNDQLRSLSGLLSVSPRVNLLLTDNDALEFHPGEESPLVSVDNLMSSLIVQGNAALQALPLSNLFHVGGDVSIADNKALRSLSGLSPESIGESLDIIGNEALQEFASLTELRHLTGLRVSGNPALTTLEGLSALSSLQSLQVSDNARLARLELTSLHQVAQAFAVTGNAGLPSCLATSLADAVYTGDAGQLAISGNDDAATCGE</sequence>
<evidence type="ECO:0000313" key="7">
    <source>
        <dbReference type="EMBL" id="AEI64514.1"/>
    </source>
</evidence>
<evidence type="ECO:0000256" key="3">
    <source>
        <dbReference type="ARBA" id="ARBA00022525"/>
    </source>
</evidence>
<evidence type="ECO:0000256" key="1">
    <source>
        <dbReference type="ARBA" id="ARBA00004191"/>
    </source>
</evidence>
<dbReference type="InterPro" id="IPR018247">
    <property type="entry name" value="EF_Hand_1_Ca_BS"/>
</dbReference>
<keyword evidence="3" id="KW-0964">Secreted</keyword>
<dbReference type="Gene3D" id="3.80.10.10">
    <property type="entry name" value="Ribonuclease Inhibitor"/>
    <property type="match status" value="1"/>
</dbReference>
<evidence type="ECO:0000256" key="4">
    <source>
        <dbReference type="ARBA" id="ARBA00022729"/>
    </source>
</evidence>
<keyword evidence="5" id="KW-0325">Glycoprotein</keyword>
<dbReference type="GO" id="GO:0030313">
    <property type="term" value="C:cell envelope"/>
    <property type="evidence" value="ECO:0007669"/>
    <property type="project" value="UniProtKB-SubCell"/>
</dbReference>
<dbReference type="PANTHER" id="PTHR31018:SF3">
    <property type="entry name" value="RECEPTOR PROTEIN-TYROSINE KINASE"/>
    <property type="match status" value="1"/>
</dbReference>
<dbReference type="SUPFAM" id="SSF52058">
    <property type="entry name" value="L domain-like"/>
    <property type="match status" value="2"/>
</dbReference>
<feature type="domain" description="DUF7151" evidence="6">
    <location>
        <begin position="31"/>
        <end position="73"/>
    </location>
</feature>
<dbReference type="STRING" id="483219.LILAB_13035"/>
<evidence type="ECO:0000256" key="2">
    <source>
        <dbReference type="ARBA" id="ARBA00022512"/>
    </source>
</evidence>
<keyword evidence="7" id="KW-0449">Lipoprotein</keyword>
<dbReference type="Pfam" id="PF23657">
    <property type="entry name" value="DUF7151"/>
    <property type="match status" value="4"/>
</dbReference>
<evidence type="ECO:0000259" key="6">
    <source>
        <dbReference type="Pfam" id="PF23657"/>
    </source>
</evidence>
<feature type="domain" description="DUF7151" evidence="6">
    <location>
        <begin position="81"/>
        <end position="124"/>
    </location>
</feature>
<dbReference type="HOGENOM" id="CLU_407590_0_0_7"/>
<dbReference type="PROSITE" id="PS51257">
    <property type="entry name" value="PROKAR_LIPOPROTEIN"/>
    <property type="match status" value="1"/>
</dbReference>
<evidence type="ECO:0000256" key="5">
    <source>
        <dbReference type="ARBA" id="ARBA00023180"/>
    </source>
</evidence>
<dbReference type="InterPro" id="IPR032675">
    <property type="entry name" value="LRR_dom_sf"/>
</dbReference>
<dbReference type="AlphaFoldDB" id="F8C914"/>
<dbReference type="Gene3D" id="3.80.20.20">
    <property type="entry name" value="Receptor L-domain"/>
    <property type="match status" value="1"/>
</dbReference>
<dbReference type="KEGG" id="mfu:LILAB_13035"/>
<dbReference type="InterPro" id="IPR036941">
    <property type="entry name" value="Rcpt_L-dom_sf"/>
</dbReference>
<proteinExistence type="predicted"/>
<dbReference type="PANTHER" id="PTHR31018">
    <property type="entry name" value="SPORULATION-SPECIFIC PROTEIN-RELATED"/>
    <property type="match status" value="1"/>
</dbReference>
<comment type="subcellular location">
    <subcellularLocation>
        <location evidence="1">Secreted</location>
        <location evidence="1">Cell wall</location>
    </subcellularLocation>
</comment>
<name>F8C914_MYXFH</name>
<feature type="domain" description="DUF7151" evidence="6">
    <location>
        <begin position="189"/>
        <end position="231"/>
    </location>
</feature>
<organism evidence="7 8">
    <name type="scientific">Myxococcus fulvus (strain ATCC BAA-855 / HW-1)</name>
    <dbReference type="NCBI Taxonomy" id="483219"/>
    <lineage>
        <taxon>Bacteria</taxon>
        <taxon>Pseudomonadati</taxon>
        <taxon>Myxococcota</taxon>
        <taxon>Myxococcia</taxon>
        <taxon>Myxococcales</taxon>
        <taxon>Cystobacterineae</taxon>
        <taxon>Myxococcaceae</taxon>
        <taxon>Myxococcus</taxon>
    </lineage>
</organism>
<dbReference type="eggNOG" id="COG4886">
    <property type="taxonomic scope" value="Bacteria"/>
</dbReference>
<dbReference type="Proteomes" id="UP000000488">
    <property type="component" value="Chromosome"/>
</dbReference>
<evidence type="ECO:0000313" key="8">
    <source>
        <dbReference type="Proteomes" id="UP000000488"/>
    </source>
</evidence>
<dbReference type="EMBL" id="CP002830">
    <property type="protein sequence ID" value="AEI64514.1"/>
    <property type="molecule type" value="Genomic_DNA"/>
</dbReference>
<dbReference type="PROSITE" id="PS00018">
    <property type="entry name" value="EF_HAND_1"/>
    <property type="match status" value="2"/>
</dbReference>